<dbReference type="AlphaFoldDB" id="B6IH04"/>
<dbReference type="STRING" id="6238.B6IH04"/>
<evidence type="ECO:0000313" key="2">
    <source>
        <dbReference type="Proteomes" id="UP000008549"/>
    </source>
</evidence>
<dbReference type="InParanoid" id="B6IH04"/>
<dbReference type="CTD" id="68918841"/>
<reference evidence="1 2" key="2">
    <citation type="journal article" date="2011" name="PLoS Genet.">
        <title>Caenorhabditis briggsae recombinant inbred line genotypes reveal inter-strain incompatibility and the evolution of recombination.</title>
        <authorList>
            <person name="Ross J.A."/>
            <person name="Koboldt D.C."/>
            <person name="Staisch J.E."/>
            <person name="Chamberlin H.M."/>
            <person name="Gupta B.P."/>
            <person name="Miller R.D."/>
            <person name="Baird S.E."/>
            <person name="Haag E.S."/>
        </authorList>
    </citation>
    <scope>NUCLEOTIDE SEQUENCE [LARGE SCALE GENOMIC DNA]</scope>
    <source>
        <strain evidence="1 2">AF16</strain>
    </source>
</reference>
<sequence length="77" mass="8954">MCLFCFYHCTNISEKQFGFLNQRSTISQLIAYQNKLVFNSLNGLDTHSVYIDFQRAFDTVPINKLIISWKALGYLPN</sequence>
<dbReference type="EMBL" id="HE600971">
    <property type="protein sequence ID" value="CAR99184.1"/>
    <property type="molecule type" value="Genomic_DNA"/>
</dbReference>
<dbReference type="Proteomes" id="UP000008549">
    <property type="component" value="Unassembled WGS sequence"/>
</dbReference>
<dbReference type="KEGG" id="cbr:CBG_27388"/>
<keyword evidence="2" id="KW-1185">Reference proteome</keyword>
<gene>
    <name evidence="1" type="ORF">CBG27388</name>
    <name evidence="1" type="ORF">CBG_27388</name>
</gene>
<accession>B6IH04</accession>
<evidence type="ECO:0000313" key="1">
    <source>
        <dbReference type="EMBL" id="CAR99184.1"/>
    </source>
</evidence>
<dbReference type="HOGENOM" id="CLU_2640328_0_0_1"/>
<organism evidence="1 2">
    <name type="scientific">Caenorhabditis briggsae</name>
    <dbReference type="NCBI Taxonomy" id="6238"/>
    <lineage>
        <taxon>Eukaryota</taxon>
        <taxon>Metazoa</taxon>
        <taxon>Ecdysozoa</taxon>
        <taxon>Nematoda</taxon>
        <taxon>Chromadorea</taxon>
        <taxon>Rhabditida</taxon>
        <taxon>Rhabditina</taxon>
        <taxon>Rhabditomorpha</taxon>
        <taxon>Rhabditoidea</taxon>
        <taxon>Rhabditidae</taxon>
        <taxon>Peloderinae</taxon>
        <taxon>Caenorhabditis</taxon>
    </lineage>
</organism>
<dbReference type="RefSeq" id="XP_045098751.1">
    <property type="nucleotide sequence ID" value="XM_045238707.1"/>
</dbReference>
<reference evidence="1 2" key="1">
    <citation type="journal article" date="2003" name="PLoS Biol.">
        <title>The genome sequence of Caenorhabditis briggsae: a platform for comparative genomics.</title>
        <authorList>
            <person name="Stein L.D."/>
            <person name="Bao Z."/>
            <person name="Blasiar D."/>
            <person name="Blumenthal T."/>
            <person name="Brent M.R."/>
            <person name="Chen N."/>
            <person name="Chinwalla A."/>
            <person name="Clarke L."/>
            <person name="Clee C."/>
            <person name="Coghlan A."/>
            <person name="Coulson A."/>
            <person name="D'Eustachio P."/>
            <person name="Fitch D.H."/>
            <person name="Fulton L.A."/>
            <person name="Fulton R.E."/>
            <person name="Griffiths-Jones S."/>
            <person name="Harris T.W."/>
            <person name="Hillier L.W."/>
            <person name="Kamath R."/>
            <person name="Kuwabara P.E."/>
            <person name="Mardis E.R."/>
            <person name="Marra M.A."/>
            <person name="Miner T.L."/>
            <person name="Minx P."/>
            <person name="Mullikin J.C."/>
            <person name="Plumb R.W."/>
            <person name="Rogers J."/>
            <person name="Schein J.E."/>
            <person name="Sohrmann M."/>
            <person name="Spieth J."/>
            <person name="Stajich J.E."/>
            <person name="Wei C."/>
            <person name="Willey D."/>
            <person name="Wilson R.K."/>
            <person name="Durbin R."/>
            <person name="Waterston R.H."/>
        </authorList>
    </citation>
    <scope>NUCLEOTIDE SEQUENCE [LARGE SCALE GENOMIC DNA]</scope>
    <source>
        <strain evidence="1 2">AF16</strain>
    </source>
</reference>
<protein>
    <submittedName>
        <fullName evidence="1">Protein CBG27388</fullName>
    </submittedName>
</protein>
<name>B6IH04_CAEBR</name>
<proteinExistence type="predicted"/>
<dbReference type="GeneID" id="68918841"/>